<evidence type="ECO:0000256" key="18">
    <source>
        <dbReference type="SAM" id="Phobius"/>
    </source>
</evidence>
<evidence type="ECO:0000313" key="22">
    <source>
        <dbReference type="Proteomes" id="UP001304895"/>
    </source>
</evidence>
<dbReference type="InterPro" id="IPR002469">
    <property type="entry name" value="Peptidase_S9B_N"/>
</dbReference>
<keyword evidence="8" id="KW-0926">Vacuole</keyword>
<proteinExistence type="inferred from homology"/>
<dbReference type="PANTHER" id="PTHR11731">
    <property type="entry name" value="PROTEASE FAMILY S9B,C DIPEPTIDYL-PEPTIDASE IV-RELATED"/>
    <property type="match status" value="1"/>
</dbReference>
<protein>
    <recommendedName>
        <fullName evidence="6">Probable dipeptidyl-aminopeptidase B</fullName>
        <ecNumber evidence="5">3.4.14.5</ecNumber>
    </recommendedName>
</protein>
<sequence length="889" mass="98481">MSHTSESSVSTTSIVFDRIEERVAAKEAALDRGRDNDTLGADPNDDDLETGPFLSNDRSAQHANPKSHGMDRGMRRALLVAAGLLISAWAVGLLVYISTKAYQPASELAHDPQATTVRGTGKAVTLDQVMGSFWRPESHSVRWVPGPDGEDGLLLQKDASGKDYLVVEDVRSQGDAVGSRVVAAQTLLANGTFEYEAQKYDVGPVAPSKDLQRVLIGTNVKSNWRHSTHASYWIFDVKTQTAEPLVPGEPDARIQLAQWSPSSDAVVFTRDNNVYLRKAGSTTVTQITDDGGAEVFNGVPDWVYEEEVFAGASATWWSDDGKYIAFLRTNETGVPEYPIQYFISRPSGQDPKPGEESYPETRQIKYPKAGAHNPVVDLKFYDVARGDVFSVDISGRFGDEDRLITEVVWAGHQVVIKETNRVSDMMRVVLVDVAARTGKAVRTTDVKAIDGGWFEISHQTRYIPADEAKGRPHDGYIDMVIHGDGDHLAYFAPLDNPEPVMLTSGDWEVVDSPYAVDLDRNVVYFVATKESSIQRHVYQVGLDGAAIAPVSDTSSEGYYAVSFSTGAGYALLSYQGPGIPWQKVISTPSNAHQYERTVEENSDLADKAKKHELPIKIYGTITVDGVKLNYVERRPAHFDENKKYPVLFQQYSGPGSQTVNKKFNVDFQSYVAAGLGYICVTVDGRGTGYIGRKNRVIIRGNLGHYESHDQIAAAKVWAEKKYIDASRLAIWGWSYGGFMALKTLEQDAGRTFRYGMAVAPVTDWRFYDSIYTERYMLTPQDNGHGYDTSAVSNATALSQNVRFLLMHGVADDNVHFQNSLTLLDKLDQVGVGNYDVHVFPDSDHSIHFHNANRIVYDKLTNWLINAFNGEWIKVANPKPNERNKRSPIA</sequence>
<dbReference type="InterPro" id="IPR050278">
    <property type="entry name" value="Serine_Prot_S9B/DPPIV"/>
</dbReference>
<comment type="caution">
    <text evidence="21">The sequence shown here is derived from an EMBL/GenBank/DDBJ whole genome shotgun (WGS) entry which is preliminary data.</text>
</comment>
<dbReference type="Pfam" id="PF00326">
    <property type="entry name" value="Peptidase_S9"/>
    <property type="match status" value="1"/>
</dbReference>
<comment type="function">
    <text evidence="2">Type IV dipeptidyl-peptidase which removes N-terminal dipeptides sequentially from polypeptides having unsubstituted N-termini provided that the penultimate residue is proline.</text>
</comment>
<evidence type="ECO:0000256" key="5">
    <source>
        <dbReference type="ARBA" id="ARBA00012062"/>
    </source>
</evidence>
<evidence type="ECO:0000256" key="16">
    <source>
        <dbReference type="ARBA" id="ARBA00023180"/>
    </source>
</evidence>
<dbReference type="GO" id="GO:0004252">
    <property type="term" value="F:serine-type endopeptidase activity"/>
    <property type="evidence" value="ECO:0007669"/>
    <property type="project" value="InterPro"/>
</dbReference>
<keyword evidence="22" id="KW-1185">Reference proteome</keyword>
<comment type="catalytic activity">
    <reaction evidence="1">
        <text>Release of an N-terminal dipeptide, Xaa-Yaa-|-Zaa-, from a polypeptide, preferentially when Yaa is Pro, provided Zaa is neither Pro nor hydroxyproline.</text>
        <dbReference type="EC" id="3.4.14.5"/>
    </reaction>
</comment>
<evidence type="ECO:0000259" key="19">
    <source>
        <dbReference type="Pfam" id="PF00326"/>
    </source>
</evidence>
<dbReference type="AlphaFoldDB" id="A0AAN6UGS9"/>
<evidence type="ECO:0000313" key="21">
    <source>
        <dbReference type="EMBL" id="KAK4132356.1"/>
    </source>
</evidence>
<dbReference type="GO" id="GO:0008239">
    <property type="term" value="F:dipeptidyl-peptidase activity"/>
    <property type="evidence" value="ECO:0007669"/>
    <property type="project" value="UniProtKB-EC"/>
</dbReference>
<evidence type="ECO:0000256" key="17">
    <source>
        <dbReference type="SAM" id="MobiDB-lite"/>
    </source>
</evidence>
<keyword evidence="10 18" id="KW-0812">Transmembrane</keyword>
<keyword evidence="11" id="KW-0378">Hydrolase</keyword>
<dbReference type="GO" id="GO:0005886">
    <property type="term" value="C:plasma membrane"/>
    <property type="evidence" value="ECO:0007669"/>
    <property type="project" value="TreeGrafter"/>
</dbReference>
<evidence type="ECO:0000256" key="4">
    <source>
        <dbReference type="ARBA" id="ARBA00006150"/>
    </source>
</evidence>
<dbReference type="GO" id="GO:0004177">
    <property type="term" value="F:aminopeptidase activity"/>
    <property type="evidence" value="ECO:0007669"/>
    <property type="project" value="UniProtKB-KW"/>
</dbReference>
<feature type="domain" description="Dipeptidylpeptidase IV N-terminal" evidence="20">
    <location>
        <begin position="208"/>
        <end position="581"/>
    </location>
</feature>
<dbReference type="GO" id="GO:0006508">
    <property type="term" value="P:proteolysis"/>
    <property type="evidence" value="ECO:0007669"/>
    <property type="project" value="UniProtKB-KW"/>
</dbReference>
<gene>
    <name evidence="21" type="ORF">BT67DRAFT_385434</name>
</gene>
<feature type="compositionally biased region" description="Basic and acidic residues" evidence="17">
    <location>
        <begin position="27"/>
        <end position="37"/>
    </location>
</feature>
<evidence type="ECO:0000256" key="6">
    <source>
        <dbReference type="ARBA" id="ARBA00014118"/>
    </source>
</evidence>
<evidence type="ECO:0000256" key="14">
    <source>
        <dbReference type="ARBA" id="ARBA00022989"/>
    </source>
</evidence>
<dbReference type="InterPro" id="IPR002471">
    <property type="entry name" value="Pept_S9_AS"/>
</dbReference>
<dbReference type="FunFam" id="3.40.50.1820:FF:000003">
    <property type="entry name" value="Dipeptidyl peptidase 4"/>
    <property type="match status" value="1"/>
</dbReference>
<evidence type="ECO:0000256" key="2">
    <source>
        <dbReference type="ARBA" id="ARBA00002218"/>
    </source>
</evidence>
<dbReference type="Gene3D" id="2.140.10.30">
    <property type="entry name" value="Dipeptidylpeptidase IV, N-terminal domain"/>
    <property type="match status" value="1"/>
</dbReference>
<dbReference type="SUPFAM" id="SSF53474">
    <property type="entry name" value="alpha/beta-Hydrolases"/>
    <property type="match status" value="1"/>
</dbReference>
<dbReference type="Gene3D" id="3.40.50.1820">
    <property type="entry name" value="alpha/beta hydrolase"/>
    <property type="match status" value="1"/>
</dbReference>
<evidence type="ECO:0000256" key="7">
    <source>
        <dbReference type="ARBA" id="ARBA00022438"/>
    </source>
</evidence>
<dbReference type="PANTHER" id="PTHR11731:SF200">
    <property type="entry name" value="DIPEPTIDYL PEPTIDASE 10, ISOFORM B"/>
    <property type="match status" value="1"/>
</dbReference>
<evidence type="ECO:0000256" key="10">
    <source>
        <dbReference type="ARBA" id="ARBA00022692"/>
    </source>
</evidence>
<dbReference type="PROSITE" id="PS00708">
    <property type="entry name" value="PRO_ENDOPEP_SER"/>
    <property type="match status" value="1"/>
</dbReference>
<organism evidence="21 22">
    <name type="scientific">Trichocladium antarcticum</name>
    <dbReference type="NCBI Taxonomy" id="1450529"/>
    <lineage>
        <taxon>Eukaryota</taxon>
        <taxon>Fungi</taxon>
        <taxon>Dikarya</taxon>
        <taxon>Ascomycota</taxon>
        <taxon>Pezizomycotina</taxon>
        <taxon>Sordariomycetes</taxon>
        <taxon>Sordariomycetidae</taxon>
        <taxon>Sordariales</taxon>
        <taxon>Chaetomiaceae</taxon>
        <taxon>Trichocladium</taxon>
    </lineage>
</organism>
<evidence type="ECO:0000259" key="20">
    <source>
        <dbReference type="Pfam" id="PF00930"/>
    </source>
</evidence>
<keyword evidence="16" id="KW-0325">Glycoprotein</keyword>
<feature type="domain" description="Peptidase S9 prolyl oligopeptidase catalytic" evidence="19">
    <location>
        <begin position="665"/>
        <end position="869"/>
    </location>
</feature>
<accession>A0AAN6UGS9</accession>
<evidence type="ECO:0000256" key="13">
    <source>
        <dbReference type="ARBA" id="ARBA00022968"/>
    </source>
</evidence>
<keyword evidence="13" id="KW-0735">Signal-anchor</keyword>
<keyword evidence="9" id="KW-0645">Protease</keyword>
<keyword evidence="7" id="KW-0031">Aminopeptidase</keyword>
<dbReference type="SUPFAM" id="SSF82171">
    <property type="entry name" value="DPP6 N-terminal domain-like"/>
    <property type="match status" value="1"/>
</dbReference>
<comment type="subcellular location">
    <subcellularLocation>
        <location evidence="3">Vacuole membrane</location>
        <topology evidence="3">Single-pass type II membrane protein</topology>
    </subcellularLocation>
</comment>
<evidence type="ECO:0000256" key="3">
    <source>
        <dbReference type="ARBA" id="ARBA00004576"/>
    </source>
</evidence>
<dbReference type="InterPro" id="IPR001375">
    <property type="entry name" value="Peptidase_S9_cat"/>
</dbReference>
<dbReference type="EC" id="3.4.14.5" evidence="5"/>
<evidence type="ECO:0000256" key="12">
    <source>
        <dbReference type="ARBA" id="ARBA00022825"/>
    </source>
</evidence>
<comment type="similarity">
    <text evidence="4">Belongs to the peptidase S9B family.</text>
</comment>
<dbReference type="GO" id="GO:0005774">
    <property type="term" value="C:vacuolar membrane"/>
    <property type="evidence" value="ECO:0007669"/>
    <property type="project" value="UniProtKB-SubCell"/>
</dbReference>
<dbReference type="Proteomes" id="UP001304895">
    <property type="component" value="Unassembled WGS sequence"/>
</dbReference>
<feature type="transmembrane region" description="Helical" evidence="18">
    <location>
        <begin position="77"/>
        <end position="97"/>
    </location>
</feature>
<feature type="region of interest" description="Disordered" evidence="17">
    <location>
        <begin position="27"/>
        <end position="70"/>
    </location>
</feature>
<keyword evidence="14 18" id="KW-1133">Transmembrane helix</keyword>
<reference evidence="21" key="2">
    <citation type="submission" date="2023-05" db="EMBL/GenBank/DDBJ databases">
        <authorList>
            <consortium name="Lawrence Berkeley National Laboratory"/>
            <person name="Steindorff A."/>
            <person name="Hensen N."/>
            <person name="Bonometti L."/>
            <person name="Westerberg I."/>
            <person name="Brannstrom I.O."/>
            <person name="Guillou S."/>
            <person name="Cros-Aarteil S."/>
            <person name="Calhoun S."/>
            <person name="Haridas S."/>
            <person name="Kuo A."/>
            <person name="Mondo S."/>
            <person name="Pangilinan J."/>
            <person name="Riley R."/>
            <person name="Labutti K."/>
            <person name="Andreopoulos B."/>
            <person name="Lipzen A."/>
            <person name="Chen C."/>
            <person name="Yanf M."/>
            <person name="Daum C."/>
            <person name="Ng V."/>
            <person name="Clum A."/>
            <person name="Ohm R."/>
            <person name="Martin F."/>
            <person name="Silar P."/>
            <person name="Natvig D."/>
            <person name="Lalanne C."/>
            <person name="Gautier V."/>
            <person name="Ament-Velasquez S.L."/>
            <person name="Kruys A."/>
            <person name="Hutchinson M.I."/>
            <person name="Powell A.J."/>
            <person name="Barry K."/>
            <person name="Miller A.N."/>
            <person name="Grigoriev I.V."/>
            <person name="Debuchy R."/>
            <person name="Gladieux P."/>
            <person name="Thoren M.H."/>
            <person name="Johannesson H."/>
        </authorList>
    </citation>
    <scope>NUCLEOTIDE SEQUENCE</scope>
    <source>
        <strain evidence="21">CBS 123565</strain>
    </source>
</reference>
<keyword evidence="12" id="KW-0720">Serine protease</keyword>
<dbReference type="InterPro" id="IPR029058">
    <property type="entry name" value="AB_hydrolase_fold"/>
</dbReference>
<evidence type="ECO:0000256" key="11">
    <source>
        <dbReference type="ARBA" id="ARBA00022801"/>
    </source>
</evidence>
<keyword evidence="15 18" id="KW-0472">Membrane</keyword>
<evidence type="ECO:0000256" key="8">
    <source>
        <dbReference type="ARBA" id="ARBA00022554"/>
    </source>
</evidence>
<dbReference type="EMBL" id="MU853418">
    <property type="protein sequence ID" value="KAK4132356.1"/>
    <property type="molecule type" value="Genomic_DNA"/>
</dbReference>
<evidence type="ECO:0000256" key="1">
    <source>
        <dbReference type="ARBA" id="ARBA00001257"/>
    </source>
</evidence>
<evidence type="ECO:0000256" key="9">
    <source>
        <dbReference type="ARBA" id="ARBA00022670"/>
    </source>
</evidence>
<reference evidence="21" key="1">
    <citation type="journal article" date="2023" name="Mol. Phylogenet. Evol.">
        <title>Genome-scale phylogeny and comparative genomics of the fungal order Sordariales.</title>
        <authorList>
            <person name="Hensen N."/>
            <person name="Bonometti L."/>
            <person name="Westerberg I."/>
            <person name="Brannstrom I.O."/>
            <person name="Guillou S."/>
            <person name="Cros-Aarteil S."/>
            <person name="Calhoun S."/>
            <person name="Haridas S."/>
            <person name="Kuo A."/>
            <person name="Mondo S."/>
            <person name="Pangilinan J."/>
            <person name="Riley R."/>
            <person name="LaButti K."/>
            <person name="Andreopoulos B."/>
            <person name="Lipzen A."/>
            <person name="Chen C."/>
            <person name="Yan M."/>
            <person name="Daum C."/>
            <person name="Ng V."/>
            <person name="Clum A."/>
            <person name="Steindorff A."/>
            <person name="Ohm R.A."/>
            <person name="Martin F."/>
            <person name="Silar P."/>
            <person name="Natvig D.O."/>
            <person name="Lalanne C."/>
            <person name="Gautier V."/>
            <person name="Ament-Velasquez S.L."/>
            <person name="Kruys A."/>
            <person name="Hutchinson M.I."/>
            <person name="Powell A.J."/>
            <person name="Barry K."/>
            <person name="Miller A.N."/>
            <person name="Grigoriev I.V."/>
            <person name="Debuchy R."/>
            <person name="Gladieux P."/>
            <person name="Hiltunen Thoren M."/>
            <person name="Johannesson H."/>
        </authorList>
    </citation>
    <scope>NUCLEOTIDE SEQUENCE</scope>
    <source>
        <strain evidence="21">CBS 123565</strain>
    </source>
</reference>
<dbReference type="Pfam" id="PF00930">
    <property type="entry name" value="DPPIV_N"/>
    <property type="match status" value="1"/>
</dbReference>
<name>A0AAN6UGS9_9PEZI</name>
<evidence type="ECO:0000256" key="15">
    <source>
        <dbReference type="ARBA" id="ARBA00023136"/>
    </source>
</evidence>